<dbReference type="SUPFAM" id="SSF51556">
    <property type="entry name" value="Metallo-dependent hydrolases"/>
    <property type="match status" value="1"/>
</dbReference>
<feature type="domain" description="Amidohydrolase 3" evidence="1">
    <location>
        <begin position="57"/>
        <end position="524"/>
    </location>
</feature>
<dbReference type="Gene3D" id="3.10.310.70">
    <property type="match status" value="1"/>
</dbReference>
<dbReference type="Gene3D" id="2.30.40.10">
    <property type="entry name" value="Urease, subunit C, domain 1"/>
    <property type="match status" value="1"/>
</dbReference>
<evidence type="ECO:0000313" key="3">
    <source>
        <dbReference type="Proteomes" id="UP000589626"/>
    </source>
</evidence>
<dbReference type="InterPro" id="IPR013108">
    <property type="entry name" value="Amidohydro_3"/>
</dbReference>
<dbReference type="Gene3D" id="3.20.20.140">
    <property type="entry name" value="Metal-dependent hydrolases"/>
    <property type="match status" value="1"/>
</dbReference>
<sequence>MIRWPRPERALVAGKVLSFHEPAETVLPRGVVIGAGRILALFDPDDRAARRDLGVAVEDLGDTVLVPGFIDAHNHLPSAVLDSFAVPTAHVLSNDDLVAALAAAVAGLPADQWVVTEHALSLQQFPIGDPPSAEVLDRVPGDNPIAVRLGAHAMVLNGRAMALAGIADHRGDPPGGMIERDPSGRPTGIIREYGAIGLVLRCFDPRAVAGDLSDAIRATQRDYARTGITTVRVTGFREGELAAFQGVLAADGRLATRVFGGPRLDPTATLADRLATIASWPAATGFGGEWLAHDAVKIFVDHGIETIVDGGEPTLLMEREELLALVARAAGLGWAVTCHAATRLGVDAVLDVFERVRRTSTTRLSIEHGFDVSDAQLTRMAAHDIWWSTQPAVVGVELNAAATALRRHRLVPLRTALRLGVGCVLGSDWNGTPGRRGRPFQPLESVALSVERRSLWGQDFDVEESLPVSAALHLHTRTAALMLGRGDLGVIAPGASADLVGLDADPTATLRPGVRLTLVGGRAV</sequence>
<dbReference type="Proteomes" id="UP000589626">
    <property type="component" value="Unassembled WGS sequence"/>
</dbReference>
<dbReference type="Pfam" id="PF07969">
    <property type="entry name" value="Amidohydro_3"/>
    <property type="match status" value="1"/>
</dbReference>
<evidence type="ECO:0000259" key="1">
    <source>
        <dbReference type="Pfam" id="PF07969"/>
    </source>
</evidence>
<dbReference type="SUPFAM" id="SSF51338">
    <property type="entry name" value="Composite domain of metallo-dependent hydrolases"/>
    <property type="match status" value="1"/>
</dbReference>
<protein>
    <recommendedName>
        <fullName evidence="1">Amidohydrolase 3 domain-containing protein</fullName>
    </recommendedName>
</protein>
<dbReference type="EMBL" id="JACHWR010000002">
    <property type="protein sequence ID" value="MBB3042592.1"/>
    <property type="molecule type" value="Genomic_DNA"/>
</dbReference>
<name>A0A7W4VVN1_9ACTN</name>
<dbReference type="AlphaFoldDB" id="A0A7W4VVN1"/>
<dbReference type="GO" id="GO:0016810">
    <property type="term" value="F:hydrolase activity, acting on carbon-nitrogen (but not peptide) bonds"/>
    <property type="evidence" value="ECO:0007669"/>
    <property type="project" value="InterPro"/>
</dbReference>
<organism evidence="2 3">
    <name type="scientific">Nocardioides soli</name>
    <dbReference type="NCBI Taxonomy" id="1036020"/>
    <lineage>
        <taxon>Bacteria</taxon>
        <taxon>Bacillati</taxon>
        <taxon>Actinomycetota</taxon>
        <taxon>Actinomycetes</taxon>
        <taxon>Propionibacteriales</taxon>
        <taxon>Nocardioidaceae</taxon>
        <taxon>Nocardioides</taxon>
    </lineage>
</organism>
<dbReference type="InterPro" id="IPR011059">
    <property type="entry name" value="Metal-dep_hydrolase_composite"/>
</dbReference>
<dbReference type="PANTHER" id="PTHR22642">
    <property type="entry name" value="IMIDAZOLONEPROPIONASE"/>
    <property type="match status" value="1"/>
</dbReference>
<dbReference type="PANTHER" id="PTHR22642:SF2">
    <property type="entry name" value="PROTEIN LONG AFTER FAR-RED 3"/>
    <property type="match status" value="1"/>
</dbReference>
<dbReference type="RefSeq" id="WP_183592542.1">
    <property type="nucleotide sequence ID" value="NZ_JACHWR010000002.1"/>
</dbReference>
<keyword evidence="3" id="KW-1185">Reference proteome</keyword>
<gene>
    <name evidence="2" type="ORF">FHU40_002410</name>
</gene>
<dbReference type="InterPro" id="IPR032466">
    <property type="entry name" value="Metal_Hydrolase"/>
</dbReference>
<comment type="caution">
    <text evidence="2">The sequence shown here is derived from an EMBL/GenBank/DDBJ whole genome shotgun (WGS) entry which is preliminary data.</text>
</comment>
<accession>A0A7W4VVN1</accession>
<reference evidence="2 3" key="1">
    <citation type="submission" date="2020-08" db="EMBL/GenBank/DDBJ databases">
        <title>Sequencing the genomes of 1000 actinobacteria strains.</title>
        <authorList>
            <person name="Klenk H.-P."/>
        </authorList>
    </citation>
    <scope>NUCLEOTIDE SEQUENCE [LARGE SCALE GENOMIC DNA]</scope>
    <source>
        <strain evidence="2 3">DSM 105498</strain>
    </source>
</reference>
<evidence type="ECO:0000313" key="2">
    <source>
        <dbReference type="EMBL" id="MBB3042592.1"/>
    </source>
</evidence>
<proteinExistence type="predicted"/>